<dbReference type="EMBL" id="MT143764">
    <property type="protein sequence ID" value="QJB02180.1"/>
    <property type="molecule type" value="Genomic_DNA"/>
</dbReference>
<gene>
    <name evidence="1" type="ORF">MM171B01423_0011</name>
</gene>
<name>A0A6M3M7N7_9ZZZZ</name>
<dbReference type="AlphaFoldDB" id="A0A6M3M7N7"/>
<proteinExistence type="predicted"/>
<protein>
    <submittedName>
        <fullName evidence="1">Uncharacterized protein</fullName>
    </submittedName>
</protein>
<accession>A0A6M3M7N7</accession>
<sequence>MVTAPSAWSKETFTVWVDLEEPCVRAGGLSGFGIEVPALKDYNKKEFIAVVEQVASARVEKAIAHTMELAGQYKAQEAARRAAQRKVDRVKRLIGMT</sequence>
<organism evidence="1">
    <name type="scientific">viral metagenome</name>
    <dbReference type="NCBI Taxonomy" id="1070528"/>
    <lineage>
        <taxon>unclassified sequences</taxon>
        <taxon>metagenomes</taxon>
        <taxon>organismal metagenomes</taxon>
    </lineage>
</organism>
<reference evidence="1" key="1">
    <citation type="submission" date="2020-03" db="EMBL/GenBank/DDBJ databases">
        <title>The deep terrestrial virosphere.</title>
        <authorList>
            <person name="Holmfeldt K."/>
            <person name="Nilsson E."/>
            <person name="Simone D."/>
            <person name="Lopez-Fernandez M."/>
            <person name="Wu X."/>
            <person name="de Brujin I."/>
            <person name="Lundin D."/>
            <person name="Andersson A."/>
            <person name="Bertilsson S."/>
            <person name="Dopson M."/>
        </authorList>
    </citation>
    <scope>NUCLEOTIDE SEQUENCE</scope>
    <source>
        <strain evidence="1">MM171B01423</strain>
    </source>
</reference>
<evidence type="ECO:0000313" key="1">
    <source>
        <dbReference type="EMBL" id="QJB02180.1"/>
    </source>
</evidence>